<feature type="transmembrane region" description="Helical" evidence="8">
    <location>
        <begin position="30"/>
        <end position="50"/>
    </location>
</feature>
<comment type="subcellular location">
    <subcellularLocation>
        <location evidence="1">Cell membrane</location>
        <topology evidence="1">Multi-pass membrane protein</topology>
    </subcellularLocation>
</comment>
<dbReference type="GO" id="GO:0009103">
    <property type="term" value="P:lipopolysaccharide biosynthetic process"/>
    <property type="evidence" value="ECO:0007669"/>
    <property type="project" value="UniProtKB-ARBA"/>
</dbReference>
<name>A0A1I3T7K3_9PLAN</name>
<feature type="transmembrane region" description="Helical" evidence="8">
    <location>
        <begin position="261"/>
        <end position="282"/>
    </location>
</feature>
<protein>
    <submittedName>
        <fullName evidence="9">Dolichyl-phosphate-mannose-protein mannosyltransferase</fullName>
    </submittedName>
</protein>
<gene>
    <name evidence="9" type="ORF">SAMN05421753_1283</name>
</gene>
<reference evidence="10" key="1">
    <citation type="submission" date="2016-10" db="EMBL/GenBank/DDBJ databases">
        <authorList>
            <person name="Varghese N."/>
            <person name="Submissions S."/>
        </authorList>
    </citation>
    <scope>NUCLEOTIDE SEQUENCE [LARGE SCALE GENOMIC DNA]</scope>
    <source>
        <strain evidence="10">DSM 26348</strain>
    </source>
</reference>
<keyword evidence="3 9" id="KW-0328">Glycosyltransferase</keyword>
<keyword evidence="4 9" id="KW-0808">Transferase</keyword>
<dbReference type="OrthoDB" id="276326at2"/>
<dbReference type="InterPro" id="IPR050297">
    <property type="entry name" value="LipidA_mod_glycosyltrf_83"/>
</dbReference>
<dbReference type="GO" id="GO:0016763">
    <property type="term" value="F:pentosyltransferase activity"/>
    <property type="evidence" value="ECO:0007669"/>
    <property type="project" value="TreeGrafter"/>
</dbReference>
<evidence type="ECO:0000313" key="9">
    <source>
        <dbReference type="EMBL" id="SFJ66472.1"/>
    </source>
</evidence>
<keyword evidence="10" id="KW-1185">Reference proteome</keyword>
<dbReference type="STRING" id="1576369.SAMN05421753_1283"/>
<feature type="transmembrane region" description="Helical" evidence="8">
    <location>
        <begin position="150"/>
        <end position="178"/>
    </location>
</feature>
<feature type="transmembrane region" description="Helical" evidence="8">
    <location>
        <begin position="399"/>
        <end position="419"/>
    </location>
</feature>
<proteinExistence type="predicted"/>
<evidence type="ECO:0000313" key="10">
    <source>
        <dbReference type="Proteomes" id="UP000199518"/>
    </source>
</evidence>
<feature type="transmembrane region" description="Helical" evidence="8">
    <location>
        <begin position="184"/>
        <end position="207"/>
    </location>
</feature>
<evidence type="ECO:0000256" key="2">
    <source>
        <dbReference type="ARBA" id="ARBA00022475"/>
    </source>
</evidence>
<accession>A0A1I3T7K3</accession>
<keyword evidence="6 8" id="KW-1133">Transmembrane helix</keyword>
<dbReference type="PANTHER" id="PTHR33908">
    <property type="entry name" value="MANNOSYLTRANSFERASE YKCB-RELATED"/>
    <property type="match status" value="1"/>
</dbReference>
<feature type="transmembrane region" description="Helical" evidence="8">
    <location>
        <begin position="236"/>
        <end position="254"/>
    </location>
</feature>
<dbReference type="Proteomes" id="UP000199518">
    <property type="component" value="Unassembled WGS sequence"/>
</dbReference>
<dbReference type="AlphaFoldDB" id="A0A1I3T7K3"/>
<keyword evidence="5 8" id="KW-0812">Transmembrane</keyword>
<evidence type="ECO:0000256" key="1">
    <source>
        <dbReference type="ARBA" id="ARBA00004651"/>
    </source>
</evidence>
<dbReference type="PANTHER" id="PTHR33908:SF11">
    <property type="entry name" value="MEMBRANE PROTEIN"/>
    <property type="match status" value="1"/>
</dbReference>
<feature type="transmembrane region" description="Helical" evidence="8">
    <location>
        <begin position="214"/>
        <end position="230"/>
    </location>
</feature>
<keyword evidence="2" id="KW-1003">Cell membrane</keyword>
<keyword evidence="7 8" id="KW-0472">Membrane</keyword>
<feature type="transmembrane region" description="Helical" evidence="8">
    <location>
        <begin position="378"/>
        <end position="394"/>
    </location>
</feature>
<feature type="transmembrane region" description="Helical" evidence="8">
    <location>
        <begin position="425"/>
        <end position="445"/>
    </location>
</feature>
<evidence type="ECO:0000256" key="8">
    <source>
        <dbReference type="SAM" id="Phobius"/>
    </source>
</evidence>
<evidence type="ECO:0000256" key="5">
    <source>
        <dbReference type="ARBA" id="ARBA00022692"/>
    </source>
</evidence>
<organism evidence="9 10">
    <name type="scientific">Planctomicrobium piriforme</name>
    <dbReference type="NCBI Taxonomy" id="1576369"/>
    <lineage>
        <taxon>Bacteria</taxon>
        <taxon>Pseudomonadati</taxon>
        <taxon>Planctomycetota</taxon>
        <taxon>Planctomycetia</taxon>
        <taxon>Planctomycetales</taxon>
        <taxon>Planctomycetaceae</taxon>
        <taxon>Planctomicrobium</taxon>
    </lineage>
</organism>
<dbReference type="GO" id="GO:0005886">
    <property type="term" value="C:plasma membrane"/>
    <property type="evidence" value="ECO:0007669"/>
    <property type="project" value="UniProtKB-SubCell"/>
</dbReference>
<sequence length="453" mass="50036">MSSASPNSTPSLAGKNAWARFDQWGRSSRGLVILSLLSMAFAWGSFLTYYEVWFDLNEPPATSGDEPDYDSLGWELSHGRGYQVNTDDPEFRRPYDAAATASDRFQLGHGHHGPITYRPPLFPMLIAGSDLAFGRQFWSIRVFNSGCMAATCGITVAFLLSRWGVGPALIASCLFVVVDPRSRLYGRAILTEALSAFLVAVLVAVLWQQTRRRGWIWPALAGVVFGLAILGRSLFILWLPGLIFVVGFIAWRTATSRRILYTGLSAGLFLAVTLLMLVPWGVRNCQLLGTFMPLGTQGTSQLSAAFGDEAWAARGAWVHLEKTNFFDGVLRDDMTLLERELATARVSGPRALQWIQQHPAKAIALVPLKILQEFRPRTWGEGIVLLLALIGAVISRRDVISQICLVLLAINCVAIGATWSVEGRFLVPLLFAFHYWAAIGAWTVVRRLVPRID</sequence>
<evidence type="ECO:0000256" key="3">
    <source>
        <dbReference type="ARBA" id="ARBA00022676"/>
    </source>
</evidence>
<evidence type="ECO:0000256" key="4">
    <source>
        <dbReference type="ARBA" id="ARBA00022679"/>
    </source>
</evidence>
<evidence type="ECO:0000256" key="7">
    <source>
        <dbReference type="ARBA" id="ARBA00023136"/>
    </source>
</evidence>
<dbReference type="EMBL" id="FOQD01000028">
    <property type="protein sequence ID" value="SFJ66472.1"/>
    <property type="molecule type" value="Genomic_DNA"/>
</dbReference>
<evidence type="ECO:0000256" key="6">
    <source>
        <dbReference type="ARBA" id="ARBA00022989"/>
    </source>
</evidence>
<dbReference type="RefSeq" id="WP_092057064.1">
    <property type="nucleotide sequence ID" value="NZ_FOQD01000028.1"/>
</dbReference>